<sequence length="138" mass="16429">MDIINEKLVEGIKYFLIAEKNIRDFVIGVAEKEWDREDFVKYGNDLYKSEWKLQEVKIEDIKPNPDLLATEVFQKDLQERIKKIREILNKGQSISQLILRGQDFLIFDGYARYHVLKERNIKKCLAHVGYKKMKLDHS</sequence>
<gene>
    <name evidence="1" type="ORF">A2401_03230</name>
</gene>
<evidence type="ECO:0000313" key="2">
    <source>
        <dbReference type="Proteomes" id="UP000177751"/>
    </source>
</evidence>
<comment type="caution">
    <text evidence="1">The sequence shown here is derived from an EMBL/GenBank/DDBJ whole genome shotgun (WGS) entry which is preliminary data.</text>
</comment>
<protein>
    <recommendedName>
        <fullName evidence="3">ParB/Sulfiredoxin domain-containing protein</fullName>
    </recommendedName>
</protein>
<reference evidence="1 2" key="1">
    <citation type="journal article" date="2016" name="Nat. Commun.">
        <title>Thousands of microbial genomes shed light on interconnected biogeochemical processes in an aquifer system.</title>
        <authorList>
            <person name="Anantharaman K."/>
            <person name="Brown C.T."/>
            <person name="Hug L.A."/>
            <person name="Sharon I."/>
            <person name="Castelle C.J."/>
            <person name="Probst A.J."/>
            <person name="Thomas B.C."/>
            <person name="Singh A."/>
            <person name="Wilkins M.J."/>
            <person name="Karaoz U."/>
            <person name="Brodie E.L."/>
            <person name="Williams K.H."/>
            <person name="Hubbard S.S."/>
            <person name="Banfield J.F."/>
        </authorList>
    </citation>
    <scope>NUCLEOTIDE SEQUENCE [LARGE SCALE GENOMIC DNA]</scope>
</reference>
<evidence type="ECO:0000313" key="1">
    <source>
        <dbReference type="EMBL" id="OGZ85412.1"/>
    </source>
</evidence>
<accession>A0A1G2JED0</accession>
<organism evidence="1 2">
    <name type="scientific">Candidatus Staskawiczbacteria bacterium RIFOXYC1_FULL_38_18</name>
    <dbReference type="NCBI Taxonomy" id="1802229"/>
    <lineage>
        <taxon>Bacteria</taxon>
        <taxon>Candidatus Staskawicziibacteriota</taxon>
    </lineage>
</organism>
<proteinExistence type="predicted"/>
<name>A0A1G2JED0_9BACT</name>
<dbReference type="AlphaFoldDB" id="A0A1G2JED0"/>
<dbReference type="Proteomes" id="UP000177751">
    <property type="component" value="Unassembled WGS sequence"/>
</dbReference>
<dbReference type="STRING" id="1802229.A2401_03230"/>
<dbReference type="EMBL" id="MHPP01000003">
    <property type="protein sequence ID" value="OGZ85412.1"/>
    <property type="molecule type" value="Genomic_DNA"/>
</dbReference>
<evidence type="ECO:0008006" key="3">
    <source>
        <dbReference type="Google" id="ProtNLM"/>
    </source>
</evidence>